<dbReference type="InterPro" id="IPR002130">
    <property type="entry name" value="Cyclophilin-type_PPIase_dom"/>
</dbReference>
<name>A0AAD8AMT1_BIOPF</name>
<reference evidence="5" key="2">
    <citation type="submission" date="2023-04" db="EMBL/GenBank/DDBJ databases">
        <authorList>
            <person name="Bu L."/>
            <person name="Lu L."/>
            <person name="Laidemitt M.R."/>
            <person name="Zhang S.M."/>
            <person name="Mutuku M."/>
            <person name="Mkoji G."/>
            <person name="Steinauer M."/>
            <person name="Loker E.S."/>
        </authorList>
    </citation>
    <scope>NUCLEOTIDE SEQUENCE</scope>
    <source>
        <strain evidence="5">KasaAsao</strain>
        <tissue evidence="5">Whole Snail</tissue>
    </source>
</reference>
<evidence type="ECO:0000256" key="3">
    <source>
        <dbReference type="RuleBase" id="RU363019"/>
    </source>
</evidence>
<dbReference type="PROSITE" id="PS50072">
    <property type="entry name" value="CSA_PPIASE_2"/>
    <property type="match status" value="1"/>
</dbReference>
<dbReference type="Gene3D" id="2.40.100.10">
    <property type="entry name" value="Cyclophilin-like"/>
    <property type="match status" value="1"/>
</dbReference>
<dbReference type="SUPFAM" id="SSF50891">
    <property type="entry name" value="Cyclophilin-like"/>
    <property type="match status" value="1"/>
</dbReference>
<organism evidence="5 6">
    <name type="scientific">Biomphalaria pfeifferi</name>
    <name type="common">Bloodfluke planorb</name>
    <name type="synonym">Freshwater snail</name>
    <dbReference type="NCBI Taxonomy" id="112525"/>
    <lineage>
        <taxon>Eukaryota</taxon>
        <taxon>Metazoa</taxon>
        <taxon>Spiralia</taxon>
        <taxon>Lophotrochozoa</taxon>
        <taxon>Mollusca</taxon>
        <taxon>Gastropoda</taxon>
        <taxon>Heterobranchia</taxon>
        <taxon>Euthyneura</taxon>
        <taxon>Panpulmonata</taxon>
        <taxon>Hygrophila</taxon>
        <taxon>Lymnaeoidea</taxon>
        <taxon>Planorbidae</taxon>
        <taxon>Biomphalaria</taxon>
    </lineage>
</organism>
<keyword evidence="6" id="KW-1185">Reference proteome</keyword>
<dbReference type="Pfam" id="PF00160">
    <property type="entry name" value="Pro_isomerase"/>
    <property type="match status" value="1"/>
</dbReference>
<dbReference type="GO" id="GO:0003755">
    <property type="term" value="F:peptidyl-prolyl cis-trans isomerase activity"/>
    <property type="evidence" value="ECO:0007669"/>
    <property type="project" value="UniProtKB-UniRule"/>
</dbReference>
<feature type="domain" description="PPIase cyclophilin-type" evidence="4">
    <location>
        <begin position="9"/>
        <end position="157"/>
    </location>
</feature>
<dbReference type="PRINTS" id="PR00153">
    <property type="entry name" value="CSAPPISMRASE"/>
</dbReference>
<dbReference type="PIRSF" id="PIRSF001467">
    <property type="entry name" value="Peptidylpro_ismrse"/>
    <property type="match status" value="1"/>
</dbReference>
<evidence type="ECO:0000313" key="5">
    <source>
        <dbReference type="EMBL" id="KAK0038694.1"/>
    </source>
</evidence>
<comment type="function">
    <text evidence="3">PPIases accelerate the folding of proteins. It catalyzes the cis-trans isomerization of proline imidic peptide bonds in oligopeptides.</text>
</comment>
<comment type="catalytic activity">
    <reaction evidence="3">
        <text>[protein]-peptidylproline (omega=180) = [protein]-peptidylproline (omega=0)</text>
        <dbReference type="Rhea" id="RHEA:16237"/>
        <dbReference type="Rhea" id="RHEA-COMP:10747"/>
        <dbReference type="Rhea" id="RHEA-COMP:10748"/>
        <dbReference type="ChEBI" id="CHEBI:83833"/>
        <dbReference type="ChEBI" id="CHEBI:83834"/>
        <dbReference type="EC" id="5.2.1.8"/>
    </reaction>
</comment>
<dbReference type="Proteomes" id="UP001233172">
    <property type="component" value="Unassembled WGS sequence"/>
</dbReference>
<dbReference type="AlphaFoldDB" id="A0AAD8AMT1"/>
<gene>
    <name evidence="5" type="ORF">Bpfe_031555</name>
</gene>
<comment type="similarity">
    <text evidence="3">Belongs to the cyclophilin-type PPIase family.</text>
</comment>
<dbReference type="InterPro" id="IPR024936">
    <property type="entry name" value="Cyclophilin-type_PPIase"/>
</dbReference>
<dbReference type="EC" id="5.2.1.8" evidence="3"/>
<keyword evidence="2 3" id="KW-0413">Isomerase</keyword>
<evidence type="ECO:0000256" key="1">
    <source>
        <dbReference type="ARBA" id="ARBA00023110"/>
    </source>
</evidence>
<evidence type="ECO:0000256" key="2">
    <source>
        <dbReference type="ARBA" id="ARBA00023235"/>
    </source>
</evidence>
<sequence length="168" mass="18758">MASKCVKFETEAGNIEMEMFPESAPESVRNFLNLVAVGAYDTTTFSRVVPDFVVQGGDLWTREKFTQDWLKRAVRKISDEPNQIKHQRGILSMARGARENSATTSFFILVSEASHLDGTFAAFGRVTKGMEVVDAINKMEVKDEAPLKPVRLKKATVFTCQAMTETTK</sequence>
<comment type="caution">
    <text evidence="5">The sequence shown here is derived from an EMBL/GenBank/DDBJ whole genome shotgun (WGS) entry which is preliminary data.</text>
</comment>
<keyword evidence="1 3" id="KW-0697">Rotamase</keyword>
<dbReference type="PANTHER" id="PTHR45625">
    <property type="entry name" value="PEPTIDYL-PROLYL CIS-TRANS ISOMERASE-RELATED"/>
    <property type="match status" value="1"/>
</dbReference>
<protein>
    <recommendedName>
        <fullName evidence="3">Peptidyl-prolyl cis-trans isomerase</fullName>
        <shortName evidence="3">PPIase</shortName>
        <ecNumber evidence="3">5.2.1.8</ecNumber>
    </recommendedName>
</protein>
<dbReference type="PANTHER" id="PTHR45625:SF4">
    <property type="entry name" value="PEPTIDYLPROLYL ISOMERASE DOMAIN AND WD REPEAT-CONTAINING PROTEIN 1"/>
    <property type="match status" value="1"/>
</dbReference>
<evidence type="ECO:0000313" key="6">
    <source>
        <dbReference type="Proteomes" id="UP001233172"/>
    </source>
</evidence>
<dbReference type="EMBL" id="JASAOG010000495">
    <property type="protein sequence ID" value="KAK0038694.1"/>
    <property type="molecule type" value="Genomic_DNA"/>
</dbReference>
<proteinExistence type="inferred from homology"/>
<dbReference type="CDD" id="cd00317">
    <property type="entry name" value="cyclophilin"/>
    <property type="match status" value="1"/>
</dbReference>
<dbReference type="InterPro" id="IPR044666">
    <property type="entry name" value="Cyclophilin_A-like"/>
</dbReference>
<dbReference type="InterPro" id="IPR029000">
    <property type="entry name" value="Cyclophilin-like_dom_sf"/>
</dbReference>
<accession>A0AAD8AMT1</accession>
<evidence type="ECO:0000259" key="4">
    <source>
        <dbReference type="PROSITE" id="PS50072"/>
    </source>
</evidence>
<reference evidence="5" key="1">
    <citation type="journal article" date="2023" name="PLoS Negl. Trop. Dis.">
        <title>A genome sequence for Biomphalaria pfeifferi, the major vector snail for the human-infecting parasite Schistosoma mansoni.</title>
        <authorList>
            <person name="Bu L."/>
            <person name="Lu L."/>
            <person name="Laidemitt M.R."/>
            <person name="Zhang S.M."/>
            <person name="Mutuku M."/>
            <person name="Mkoji G."/>
            <person name="Steinauer M."/>
            <person name="Loker E.S."/>
        </authorList>
    </citation>
    <scope>NUCLEOTIDE SEQUENCE</scope>
    <source>
        <strain evidence="5">KasaAsao</strain>
    </source>
</reference>